<evidence type="ECO:0000313" key="3">
    <source>
        <dbReference type="Proteomes" id="UP000198367"/>
    </source>
</evidence>
<protein>
    <recommendedName>
        <fullName evidence="4">Periplasmic protein</fullName>
    </recommendedName>
</protein>
<dbReference type="RefSeq" id="WP_011623981.1">
    <property type="nucleotide sequence ID" value="NZ_CP022358.1"/>
</dbReference>
<keyword evidence="1" id="KW-0732">Signal</keyword>
<dbReference type="EMBL" id="CP022358">
    <property type="protein sequence ID" value="ASK70449.1"/>
    <property type="molecule type" value="Genomic_DNA"/>
</dbReference>
<feature type="chain" id="PRO_5011619655" description="Periplasmic protein" evidence="1">
    <location>
        <begin position="28"/>
        <end position="97"/>
    </location>
</feature>
<name>A0A220UQL0_9GAMM</name>
<proteinExistence type="predicted"/>
<accession>A0A220UQL0</accession>
<keyword evidence="3" id="KW-1185">Reference proteome</keyword>
<reference evidence="2 3" key="1">
    <citation type="submission" date="2017-07" db="EMBL/GenBank/DDBJ databases">
        <title>Phenotypical and genomic characterization of a clinical isolate of Shewanella bicestrii sp. nov. producing an extended-spectrum beta-lactamase and a new oxacillinase variant.</title>
        <authorList>
            <person name="Jousset A.B."/>
            <person name="Bonnin R.A."/>
            <person name="Girlich D."/>
            <person name="Dabos L."/>
            <person name="Potron A."/>
            <person name="Dortet L."/>
            <person name="Glaser P."/>
            <person name="Naas T."/>
        </authorList>
    </citation>
    <scope>NUCLEOTIDE SEQUENCE [LARGE SCALE GENOMIC DNA]</scope>
    <source>
        <strain evidence="2 3">JAB-1</strain>
    </source>
</reference>
<dbReference type="Proteomes" id="UP000198367">
    <property type="component" value="Chromosome"/>
</dbReference>
<gene>
    <name evidence="2" type="ORF">CF168_17175</name>
</gene>
<dbReference type="AlphaFoldDB" id="A0A220UQL0"/>
<organism evidence="2 3">
    <name type="scientific">Shewanella bicestrii</name>
    <dbReference type="NCBI Taxonomy" id="2018305"/>
    <lineage>
        <taxon>Bacteria</taxon>
        <taxon>Pseudomonadati</taxon>
        <taxon>Pseudomonadota</taxon>
        <taxon>Gammaproteobacteria</taxon>
        <taxon>Alteromonadales</taxon>
        <taxon>Shewanellaceae</taxon>
        <taxon>Shewanella</taxon>
    </lineage>
</organism>
<evidence type="ECO:0008006" key="4">
    <source>
        <dbReference type="Google" id="ProtNLM"/>
    </source>
</evidence>
<feature type="signal peptide" evidence="1">
    <location>
        <begin position="1"/>
        <end position="27"/>
    </location>
</feature>
<sequence>MFTSNVKKSVQASVLFGALMASVSVHAEAAPVSDVVGAIEQTLSTQAQELLVNTKRELVLSLQTQLAESIYDFNSQLTLSADNQGESVTSGEYSANK</sequence>
<dbReference type="KEGG" id="sbj:CF168_17175"/>
<evidence type="ECO:0000256" key="1">
    <source>
        <dbReference type="SAM" id="SignalP"/>
    </source>
</evidence>
<evidence type="ECO:0000313" key="2">
    <source>
        <dbReference type="EMBL" id="ASK70449.1"/>
    </source>
</evidence>